<gene>
    <name evidence="1" type="ORF">VGRTQORK_CDS0057</name>
</gene>
<organism evidence="1">
    <name type="scientific">Rhizobium phage IG49</name>
    <dbReference type="NCBI Taxonomy" id="3129228"/>
    <lineage>
        <taxon>Viruses</taxon>
        <taxon>Duplodnaviria</taxon>
        <taxon>Heunggongvirae</taxon>
        <taxon>Uroviricota</taxon>
        <taxon>Caudoviricetes</taxon>
    </lineage>
</organism>
<evidence type="ECO:0000313" key="1">
    <source>
        <dbReference type="EMBL" id="XCI77670.1"/>
    </source>
</evidence>
<reference evidence="1" key="1">
    <citation type="submission" date="2024-03" db="EMBL/GenBank/DDBJ databases">
        <authorList>
            <person name="Chantapakul B."/>
            <person name="Wang S."/>
        </authorList>
    </citation>
    <scope>NUCLEOTIDE SEQUENCE</scope>
</reference>
<accession>A0AAU8HYH8</accession>
<protein>
    <submittedName>
        <fullName evidence="1">Uncharacterized protein</fullName>
    </submittedName>
</protein>
<proteinExistence type="predicted"/>
<dbReference type="EMBL" id="PP429227">
    <property type="protein sequence ID" value="XCI77670.1"/>
    <property type="molecule type" value="Genomic_DNA"/>
</dbReference>
<name>A0AAU8HYH8_9CAUD</name>
<sequence>MSLVGNITKIYAAKRLLLFLTKDIDKLQAFKLGVIDASGKQIVKTRDMTQQQKDSFGPFEKICIWVRRVLKNHGVAQMAVALTYLEDKQYDEFMIHLKKCVEDSDVQFDENAFDPTMAYKPDVSTSILQDVLDSEYSRFQYQDIDYRPQLPPQPQKDDFWSNVMLIEALEDVLCKEDMPTISTAGIATYAVPLKDKDVPEAKKGFEV</sequence>